<evidence type="ECO:0000259" key="11">
    <source>
        <dbReference type="Pfam" id="PF02463"/>
    </source>
</evidence>
<dbReference type="Gene3D" id="3.40.50.300">
    <property type="entry name" value="P-loop containing nucleotide triphosphate hydrolases"/>
    <property type="match status" value="1"/>
</dbReference>
<dbReference type="Gene3D" id="1.20.1050.90">
    <property type="entry name" value="RecF/RecN/SMC, N-terminal domain"/>
    <property type="match status" value="1"/>
</dbReference>
<dbReference type="NCBIfam" id="TIGR00611">
    <property type="entry name" value="recf"/>
    <property type="match status" value="1"/>
</dbReference>
<dbReference type="InterPro" id="IPR042174">
    <property type="entry name" value="RecF_2"/>
</dbReference>
<comment type="caution">
    <text evidence="12">The sequence shown here is derived from an EMBL/GenBank/DDBJ whole genome shotgun (WGS) entry which is preliminary data.</text>
</comment>
<evidence type="ECO:0000256" key="5">
    <source>
        <dbReference type="ARBA" id="ARBA00022705"/>
    </source>
</evidence>
<organism evidence="12 13">
    <name type="scientific">Lacibacter luteus</name>
    <dbReference type="NCBI Taxonomy" id="2508719"/>
    <lineage>
        <taxon>Bacteria</taxon>
        <taxon>Pseudomonadati</taxon>
        <taxon>Bacteroidota</taxon>
        <taxon>Chitinophagia</taxon>
        <taxon>Chitinophagales</taxon>
        <taxon>Chitinophagaceae</taxon>
        <taxon>Lacibacter</taxon>
    </lineage>
</organism>
<dbReference type="Proteomes" id="UP000290204">
    <property type="component" value="Unassembled WGS sequence"/>
</dbReference>
<dbReference type="GO" id="GO:0009432">
    <property type="term" value="P:SOS response"/>
    <property type="evidence" value="ECO:0007669"/>
    <property type="project" value="UniProtKB-UniRule"/>
</dbReference>
<dbReference type="PROSITE" id="PS00618">
    <property type="entry name" value="RECF_2"/>
    <property type="match status" value="1"/>
</dbReference>
<evidence type="ECO:0000256" key="9">
    <source>
        <dbReference type="HAMAP-Rule" id="MF_00365"/>
    </source>
</evidence>
<keyword evidence="8 9" id="KW-0238">DNA-binding</keyword>
<dbReference type="RefSeq" id="WP_129129496.1">
    <property type="nucleotide sequence ID" value="NZ_SDHW01000001.1"/>
</dbReference>
<keyword evidence="9 10" id="KW-0234">DNA repair</keyword>
<evidence type="ECO:0000256" key="2">
    <source>
        <dbReference type="ARBA" id="ARBA00008016"/>
    </source>
</evidence>
<dbReference type="InterPro" id="IPR003395">
    <property type="entry name" value="RecF/RecN/SMC_N"/>
</dbReference>
<evidence type="ECO:0000256" key="8">
    <source>
        <dbReference type="ARBA" id="ARBA00023125"/>
    </source>
</evidence>
<keyword evidence="4 9" id="KW-0963">Cytoplasm</keyword>
<proteinExistence type="inferred from homology"/>
<sequence length="361" mass="40832">MLFLQSLQLIQFKNYNQETFRFQGAVTAITGANGIGKTNVLDAIHYLSFTKSYFQSGDGLNVQHGMQGFRINGTFTLSDEELSVSIVLRENGKKEVNCNGAPYEKFSHHIGRFPCVMIAPDDVELIIGGSEMRRSFLDTVLSQIDAVYLQQLITYNKVVQQRNSFLKSCAQTQTRNDALLDVLDDQLIAAGNYIFTTRNGFLPGFNEQVLQFYSSIAGKAEPVAVTYESKLLEQPFELLLQQAREKDYLLQRTSNGVHRDDLYFSMNDEPFKQTASQGQRKSLLFSLKLAEAEVIKKQKGFAPLLLLDDVFEKLDAERMHNLLNYVCSQFGGQVFLTDTHPQRMKTAFAEMNIPLQLIELG</sequence>
<dbReference type="PROSITE" id="PS00617">
    <property type="entry name" value="RECF_1"/>
    <property type="match status" value="1"/>
</dbReference>
<dbReference type="OrthoDB" id="9803889at2"/>
<dbReference type="GO" id="GO:0006302">
    <property type="term" value="P:double-strand break repair"/>
    <property type="evidence" value="ECO:0007669"/>
    <property type="project" value="TreeGrafter"/>
</dbReference>
<dbReference type="GO" id="GO:0006260">
    <property type="term" value="P:DNA replication"/>
    <property type="evidence" value="ECO:0007669"/>
    <property type="project" value="UniProtKB-UniRule"/>
</dbReference>
<keyword evidence="6 9" id="KW-0547">Nucleotide-binding</keyword>
<dbReference type="GO" id="GO:0005737">
    <property type="term" value="C:cytoplasm"/>
    <property type="evidence" value="ECO:0007669"/>
    <property type="project" value="UniProtKB-SubCell"/>
</dbReference>
<dbReference type="GO" id="GO:0005524">
    <property type="term" value="F:ATP binding"/>
    <property type="evidence" value="ECO:0007669"/>
    <property type="project" value="UniProtKB-UniRule"/>
</dbReference>
<evidence type="ECO:0000313" key="12">
    <source>
        <dbReference type="EMBL" id="RXK62125.1"/>
    </source>
</evidence>
<keyword evidence="9 10" id="KW-0227">DNA damage</keyword>
<feature type="binding site" evidence="9">
    <location>
        <begin position="31"/>
        <end position="38"/>
    </location>
    <ligand>
        <name>ATP</name>
        <dbReference type="ChEBI" id="CHEBI:30616"/>
    </ligand>
</feature>
<dbReference type="PANTHER" id="PTHR32182">
    <property type="entry name" value="DNA REPLICATION AND REPAIR PROTEIN RECF"/>
    <property type="match status" value="1"/>
</dbReference>
<name>A0A4Q1CN24_9BACT</name>
<evidence type="ECO:0000256" key="6">
    <source>
        <dbReference type="ARBA" id="ARBA00022741"/>
    </source>
</evidence>
<dbReference type="InterPro" id="IPR001238">
    <property type="entry name" value="DNA-binding_RecF"/>
</dbReference>
<dbReference type="InterPro" id="IPR018078">
    <property type="entry name" value="DNA-binding_RecF_CS"/>
</dbReference>
<dbReference type="AlphaFoldDB" id="A0A4Q1CN24"/>
<feature type="domain" description="RecF/RecN/SMC N-terminal" evidence="11">
    <location>
        <begin position="3"/>
        <end position="347"/>
    </location>
</feature>
<comment type="function">
    <text evidence="9 10">The RecF protein is involved in DNA metabolism; it is required for DNA replication and normal SOS inducibility. RecF binds preferentially to single-stranded, linear DNA. It also seems to bind ATP.</text>
</comment>
<dbReference type="InterPro" id="IPR027417">
    <property type="entry name" value="P-loop_NTPase"/>
</dbReference>
<reference evidence="12 13" key="1">
    <citation type="submission" date="2019-01" db="EMBL/GenBank/DDBJ databases">
        <title>Lacibacter sp. strain TTM-7.</title>
        <authorList>
            <person name="Chen W.-M."/>
        </authorList>
    </citation>
    <scope>NUCLEOTIDE SEQUENCE [LARGE SCALE GENOMIC DNA]</scope>
    <source>
        <strain evidence="12 13">TTM-7</strain>
    </source>
</reference>
<accession>A0A4Q1CN24</accession>
<evidence type="ECO:0000313" key="13">
    <source>
        <dbReference type="Proteomes" id="UP000290204"/>
    </source>
</evidence>
<comment type="subcellular location">
    <subcellularLocation>
        <location evidence="1 9 10">Cytoplasm</location>
    </subcellularLocation>
</comment>
<evidence type="ECO:0000256" key="7">
    <source>
        <dbReference type="ARBA" id="ARBA00022840"/>
    </source>
</evidence>
<evidence type="ECO:0000256" key="10">
    <source>
        <dbReference type="RuleBase" id="RU000578"/>
    </source>
</evidence>
<dbReference type="EMBL" id="SDHW01000001">
    <property type="protein sequence ID" value="RXK62125.1"/>
    <property type="molecule type" value="Genomic_DNA"/>
</dbReference>
<keyword evidence="7 9" id="KW-0067">ATP-binding</keyword>
<keyword evidence="9 10" id="KW-0742">SOS response</keyword>
<evidence type="ECO:0000256" key="3">
    <source>
        <dbReference type="ARBA" id="ARBA00020170"/>
    </source>
</evidence>
<dbReference type="Pfam" id="PF02463">
    <property type="entry name" value="SMC_N"/>
    <property type="match status" value="1"/>
</dbReference>
<dbReference type="HAMAP" id="MF_00365">
    <property type="entry name" value="RecF"/>
    <property type="match status" value="1"/>
</dbReference>
<dbReference type="GO" id="GO:0000731">
    <property type="term" value="P:DNA synthesis involved in DNA repair"/>
    <property type="evidence" value="ECO:0007669"/>
    <property type="project" value="TreeGrafter"/>
</dbReference>
<dbReference type="SUPFAM" id="SSF52540">
    <property type="entry name" value="P-loop containing nucleoside triphosphate hydrolases"/>
    <property type="match status" value="1"/>
</dbReference>
<keyword evidence="13" id="KW-1185">Reference proteome</keyword>
<gene>
    <name evidence="9 12" type="primary">recF</name>
    <name evidence="12" type="ORF">ESA94_03675</name>
</gene>
<dbReference type="GO" id="GO:0003697">
    <property type="term" value="F:single-stranded DNA binding"/>
    <property type="evidence" value="ECO:0007669"/>
    <property type="project" value="UniProtKB-UniRule"/>
</dbReference>
<keyword evidence="5 9" id="KW-0235">DNA replication</keyword>
<comment type="similarity">
    <text evidence="2 9 10">Belongs to the RecF family.</text>
</comment>
<dbReference type="PANTHER" id="PTHR32182:SF0">
    <property type="entry name" value="DNA REPLICATION AND REPAIR PROTEIN RECF"/>
    <property type="match status" value="1"/>
</dbReference>
<evidence type="ECO:0000256" key="4">
    <source>
        <dbReference type="ARBA" id="ARBA00022490"/>
    </source>
</evidence>
<protein>
    <recommendedName>
        <fullName evidence="3 9">DNA replication and repair protein RecF</fullName>
    </recommendedName>
</protein>
<evidence type="ECO:0000256" key="1">
    <source>
        <dbReference type="ARBA" id="ARBA00004496"/>
    </source>
</evidence>